<dbReference type="WBParaSite" id="L893_g9483.t1">
    <property type="protein sequence ID" value="L893_g9483.t1"/>
    <property type="gene ID" value="L893_g9483"/>
</dbReference>
<organism evidence="1 2">
    <name type="scientific">Steinernema glaseri</name>
    <dbReference type="NCBI Taxonomy" id="37863"/>
    <lineage>
        <taxon>Eukaryota</taxon>
        <taxon>Metazoa</taxon>
        <taxon>Ecdysozoa</taxon>
        <taxon>Nematoda</taxon>
        <taxon>Chromadorea</taxon>
        <taxon>Rhabditida</taxon>
        <taxon>Tylenchina</taxon>
        <taxon>Panagrolaimomorpha</taxon>
        <taxon>Strongyloidoidea</taxon>
        <taxon>Steinernematidae</taxon>
        <taxon>Steinernema</taxon>
    </lineage>
</organism>
<proteinExistence type="predicted"/>
<accession>A0A1I8AV30</accession>
<reference evidence="2" key="1">
    <citation type="submission" date="2016-11" db="UniProtKB">
        <authorList>
            <consortium name="WormBaseParasite"/>
        </authorList>
    </citation>
    <scope>IDENTIFICATION</scope>
</reference>
<evidence type="ECO:0000313" key="1">
    <source>
        <dbReference type="Proteomes" id="UP000095287"/>
    </source>
</evidence>
<sequence>MNYYLISKDGLDATPRREVHRTQNRNRSVKDGVISGVGGAVRIKKLSGATFAPAPRSKGRETDDRISEELTSAARGTTPANTFSVFVSEALSTSGGSTSPGDF</sequence>
<keyword evidence="1" id="KW-1185">Reference proteome</keyword>
<dbReference type="AlphaFoldDB" id="A0A1I8AV30"/>
<name>A0A1I8AV30_9BILA</name>
<protein>
    <submittedName>
        <fullName evidence="2">Uncharacterized protein</fullName>
    </submittedName>
</protein>
<evidence type="ECO:0000313" key="2">
    <source>
        <dbReference type="WBParaSite" id="L893_g9483.t1"/>
    </source>
</evidence>
<dbReference type="Proteomes" id="UP000095287">
    <property type="component" value="Unplaced"/>
</dbReference>